<dbReference type="WBParaSite" id="nRc.2.0.1.t43010-RA">
    <property type="protein sequence ID" value="nRc.2.0.1.t43010-RA"/>
    <property type="gene ID" value="nRc.2.0.1.g43010"/>
</dbReference>
<protein>
    <submittedName>
        <fullName evidence="2">Uncharacterized protein</fullName>
    </submittedName>
</protein>
<evidence type="ECO:0000313" key="1">
    <source>
        <dbReference type="Proteomes" id="UP000887565"/>
    </source>
</evidence>
<reference evidence="2" key="1">
    <citation type="submission" date="2022-11" db="UniProtKB">
        <authorList>
            <consortium name="WormBaseParasite"/>
        </authorList>
    </citation>
    <scope>IDENTIFICATION</scope>
</reference>
<evidence type="ECO:0000313" key="2">
    <source>
        <dbReference type="WBParaSite" id="nRc.2.0.1.t43010-RA"/>
    </source>
</evidence>
<keyword evidence="1" id="KW-1185">Reference proteome</keyword>
<name>A0A915KXV9_ROMCU</name>
<proteinExistence type="predicted"/>
<dbReference type="AlphaFoldDB" id="A0A915KXV9"/>
<dbReference type="Proteomes" id="UP000887565">
    <property type="component" value="Unplaced"/>
</dbReference>
<sequence length="59" mass="6642">MSILLTSNTGEDFPIRKKLEFFLKNSDLYGIFENNLENSICQKNIDLGVPVSVVNGFMS</sequence>
<organism evidence="1 2">
    <name type="scientific">Romanomermis culicivorax</name>
    <name type="common">Nematode worm</name>
    <dbReference type="NCBI Taxonomy" id="13658"/>
    <lineage>
        <taxon>Eukaryota</taxon>
        <taxon>Metazoa</taxon>
        <taxon>Ecdysozoa</taxon>
        <taxon>Nematoda</taxon>
        <taxon>Enoplea</taxon>
        <taxon>Dorylaimia</taxon>
        <taxon>Mermithida</taxon>
        <taxon>Mermithoidea</taxon>
        <taxon>Mermithidae</taxon>
        <taxon>Romanomermis</taxon>
    </lineage>
</organism>
<accession>A0A915KXV9</accession>